<organism evidence="1 2">
    <name type="scientific">Streptococcus dentapri</name>
    <dbReference type="NCBI Taxonomy" id="573564"/>
    <lineage>
        <taxon>Bacteria</taxon>
        <taxon>Bacillati</taxon>
        <taxon>Bacillota</taxon>
        <taxon>Bacilli</taxon>
        <taxon>Lactobacillales</taxon>
        <taxon>Streptococcaceae</taxon>
        <taxon>Streptococcus</taxon>
    </lineage>
</organism>
<gene>
    <name evidence="1" type="ORF">ACFOSE_07430</name>
</gene>
<dbReference type="Proteomes" id="UP001595901">
    <property type="component" value="Unassembled WGS sequence"/>
</dbReference>
<proteinExistence type="predicted"/>
<reference evidence="2" key="1">
    <citation type="journal article" date="2019" name="Int. J. Syst. Evol. Microbiol.">
        <title>The Global Catalogue of Microorganisms (GCM) 10K type strain sequencing project: providing services to taxonomists for standard genome sequencing and annotation.</title>
        <authorList>
            <consortium name="The Broad Institute Genomics Platform"/>
            <consortium name="The Broad Institute Genome Sequencing Center for Infectious Disease"/>
            <person name="Wu L."/>
            <person name="Ma J."/>
        </authorList>
    </citation>
    <scope>NUCLEOTIDE SEQUENCE [LARGE SCALE GENOMIC DNA]</scope>
    <source>
        <strain evidence="2">CCUG 58728</strain>
    </source>
</reference>
<comment type="caution">
    <text evidence="1">The sequence shown here is derived from an EMBL/GenBank/DDBJ whole genome shotgun (WGS) entry which is preliminary data.</text>
</comment>
<name>A0ABV8D3D4_9STRE</name>
<evidence type="ECO:0000313" key="2">
    <source>
        <dbReference type="Proteomes" id="UP001595901"/>
    </source>
</evidence>
<dbReference type="EMBL" id="JBHSAC010000061">
    <property type="protein sequence ID" value="MFC3932589.1"/>
    <property type="molecule type" value="Genomic_DNA"/>
</dbReference>
<keyword evidence="2" id="KW-1185">Reference proteome</keyword>
<protein>
    <submittedName>
        <fullName evidence="1">Uncharacterized protein</fullName>
    </submittedName>
</protein>
<evidence type="ECO:0000313" key="1">
    <source>
        <dbReference type="EMBL" id="MFC3932589.1"/>
    </source>
</evidence>
<sequence>MPLLGPPVFAIPSYYDLVGSATVSNVVDIIGNAIAHYYWVVIN</sequence>
<accession>A0ABV8D3D4</accession>
<dbReference type="RefSeq" id="WP_380432111.1">
    <property type="nucleotide sequence ID" value="NZ_JBHSAC010000061.1"/>
</dbReference>